<dbReference type="PANTHER" id="PTHR30614:SF21">
    <property type="entry name" value="AMINO ACID ABC TRANSPORTER PERMEASE"/>
    <property type="match status" value="1"/>
</dbReference>
<sequence>MSAVLFDVPGPRARFRHRVYTVLGTLGLLALLAWVLWTLWEREQITPDKWEAFTRVPILRALAEGLATTLGAAAMAIALAIVFGAVFAAGRLSDHGWLRLPSVVVVEFFRAVPLLLLILAIYLGFGSVLGTFWSLVLGLTLYNGSVLAEIFRAGILAVPKGQSEAGYALGLRKSQVMSLVLAPQAVRSMLPAVISQCVVALKDTALGYVIGAPGIVNVGERIYIQPMYQNPLAVGLVLAAVFIVINYTLSRLAQWLEARLRREGRRVVDVTAIPGAGDAGQGA</sequence>
<dbReference type="AlphaFoldDB" id="A0A3D9V0L8"/>
<dbReference type="CDD" id="cd06261">
    <property type="entry name" value="TM_PBP2"/>
    <property type="match status" value="1"/>
</dbReference>
<dbReference type="InterPro" id="IPR035906">
    <property type="entry name" value="MetI-like_sf"/>
</dbReference>
<feature type="transmembrane region" description="Helical" evidence="7">
    <location>
        <begin position="20"/>
        <end position="40"/>
    </location>
</feature>
<dbReference type="Proteomes" id="UP000256485">
    <property type="component" value="Unassembled WGS sequence"/>
</dbReference>
<proteinExistence type="inferred from homology"/>
<dbReference type="GO" id="GO:0006865">
    <property type="term" value="P:amino acid transport"/>
    <property type="evidence" value="ECO:0007669"/>
    <property type="project" value="TreeGrafter"/>
</dbReference>
<dbReference type="InterPro" id="IPR010065">
    <property type="entry name" value="AA_ABC_transptr_permease_3TM"/>
</dbReference>
<dbReference type="RefSeq" id="WP_115848918.1">
    <property type="nucleotide sequence ID" value="NZ_QTUC01000001.1"/>
</dbReference>
<dbReference type="PANTHER" id="PTHR30614">
    <property type="entry name" value="MEMBRANE COMPONENT OF AMINO ACID ABC TRANSPORTER"/>
    <property type="match status" value="1"/>
</dbReference>
<evidence type="ECO:0000256" key="7">
    <source>
        <dbReference type="RuleBase" id="RU363032"/>
    </source>
</evidence>
<feature type="transmembrane region" description="Helical" evidence="7">
    <location>
        <begin position="109"/>
        <end position="142"/>
    </location>
</feature>
<dbReference type="SUPFAM" id="SSF161098">
    <property type="entry name" value="MetI-like"/>
    <property type="match status" value="1"/>
</dbReference>
<feature type="transmembrane region" description="Helical" evidence="7">
    <location>
        <begin position="61"/>
        <end position="89"/>
    </location>
</feature>
<evidence type="ECO:0000256" key="2">
    <source>
        <dbReference type="ARBA" id="ARBA00022448"/>
    </source>
</evidence>
<dbReference type="GO" id="GO:0022857">
    <property type="term" value="F:transmembrane transporter activity"/>
    <property type="evidence" value="ECO:0007669"/>
    <property type="project" value="InterPro"/>
</dbReference>
<evidence type="ECO:0000256" key="1">
    <source>
        <dbReference type="ARBA" id="ARBA00004651"/>
    </source>
</evidence>
<keyword evidence="2 7" id="KW-0813">Transport</keyword>
<comment type="caution">
    <text evidence="9">The sequence shown here is derived from an EMBL/GenBank/DDBJ whole genome shotgun (WGS) entry which is preliminary data.</text>
</comment>
<keyword evidence="4 7" id="KW-0812">Transmembrane</keyword>
<dbReference type="EMBL" id="QTUC01000001">
    <property type="protein sequence ID" value="REF35067.1"/>
    <property type="molecule type" value="Genomic_DNA"/>
</dbReference>
<dbReference type="PROSITE" id="PS50928">
    <property type="entry name" value="ABC_TM1"/>
    <property type="match status" value="1"/>
</dbReference>
<protein>
    <submittedName>
        <fullName evidence="9">Glutamate transport system permease protein</fullName>
    </submittedName>
</protein>
<name>A0A3D9V0L8_THECX</name>
<evidence type="ECO:0000256" key="3">
    <source>
        <dbReference type="ARBA" id="ARBA00022475"/>
    </source>
</evidence>
<evidence type="ECO:0000256" key="4">
    <source>
        <dbReference type="ARBA" id="ARBA00022692"/>
    </source>
</evidence>
<dbReference type="GO" id="GO:0043190">
    <property type="term" value="C:ATP-binding cassette (ABC) transporter complex"/>
    <property type="evidence" value="ECO:0007669"/>
    <property type="project" value="InterPro"/>
</dbReference>
<evidence type="ECO:0000313" key="10">
    <source>
        <dbReference type="Proteomes" id="UP000256485"/>
    </source>
</evidence>
<keyword evidence="5 7" id="KW-1133">Transmembrane helix</keyword>
<dbReference type="NCBIfam" id="TIGR01726">
    <property type="entry name" value="HEQRo_perm_3TM"/>
    <property type="match status" value="1"/>
</dbReference>
<accession>A0A3D9V0L8</accession>
<dbReference type="Gene3D" id="1.10.3720.10">
    <property type="entry name" value="MetI-like"/>
    <property type="match status" value="1"/>
</dbReference>
<feature type="domain" description="ABC transmembrane type-1" evidence="8">
    <location>
        <begin position="66"/>
        <end position="253"/>
    </location>
</feature>
<evidence type="ECO:0000259" key="8">
    <source>
        <dbReference type="PROSITE" id="PS50928"/>
    </source>
</evidence>
<keyword evidence="3" id="KW-1003">Cell membrane</keyword>
<keyword evidence="10" id="KW-1185">Reference proteome</keyword>
<dbReference type="InterPro" id="IPR043429">
    <property type="entry name" value="ArtM/GltK/GlnP/TcyL/YhdX-like"/>
</dbReference>
<feature type="transmembrane region" description="Helical" evidence="7">
    <location>
        <begin position="231"/>
        <end position="249"/>
    </location>
</feature>
<keyword evidence="6 7" id="KW-0472">Membrane</keyword>
<dbReference type="Pfam" id="PF00528">
    <property type="entry name" value="BPD_transp_1"/>
    <property type="match status" value="1"/>
</dbReference>
<gene>
    <name evidence="9" type="ORF">DFJ64_0438</name>
</gene>
<dbReference type="OrthoDB" id="4543034at2"/>
<organism evidence="9 10">
    <name type="scientific">Thermasporomyces composti</name>
    <dbReference type="NCBI Taxonomy" id="696763"/>
    <lineage>
        <taxon>Bacteria</taxon>
        <taxon>Bacillati</taxon>
        <taxon>Actinomycetota</taxon>
        <taxon>Actinomycetes</taxon>
        <taxon>Propionibacteriales</taxon>
        <taxon>Nocardioidaceae</taxon>
        <taxon>Thermasporomyces</taxon>
    </lineage>
</organism>
<dbReference type="InterPro" id="IPR000515">
    <property type="entry name" value="MetI-like"/>
</dbReference>
<reference evidence="9 10" key="1">
    <citation type="submission" date="2018-08" db="EMBL/GenBank/DDBJ databases">
        <title>Sequencing the genomes of 1000 actinobacteria strains.</title>
        <authorList>
            <person name="Klenk H.-P."/>
        </authorList>
    </citation>
    <scope>NUCLEOTIDE SEQUENCE [LARGE SCALE GENOMIC DNA]</scope>
    <source>
        <strain evidence="9 10">DSM 22891</strain>
    </source>
</reference>
<comment type="similarity">
    <text evidence="7">Belongs to the binding-protein-dependent transport system permease family.</text>
</comment>
<comment type="subcellular location">
    <subcellularLocation>
        <location evidence="1 7">Cell membrane</location>
        <topology evidence="1 7">Multi-pass membrane protein</topology>
    </subcellularLocation>
</comment>
<evidence type="ECO:0000256" key="5">
    <source>
        <dbReference type="ARBA" id="ARBA00022989"/>
    </source>
</evidence>
<evidence type="ECO:0000256" key="6">
    <source>
        <dbReference type="ARBA" id="ARBA00023136"/>
    </source>
</evidence>
<evidence type="ECO:0000313" key="9">
    <source>
        <dbReference type="EMBL" id="REF35067.1"/>
    </source>
</evidence>